<evidence type="ECO:0000313" key="8">
    <source>
        <dbReference type="EMBL" id="SHM84492.1"/>
    </source>
</evidence>
<dbReference type="PANTHER" id="PTHR23291:SF50">
    <property type="entry name" value="PROTEIN LIFEGUARD 4"/>
    <property type="match status" value="1"/>
</dbReference>
<gene>
    <name evidence="8" type="ORF">SAMN02746066_03549</name>
</gene>
<dbReference type="Proteomes" id="UP000184038">
    <property type="component" value="Unassembled WGS sequence"/>
</dbReference>
<dbReference type="AlphaFoldDB" id="A0A1M7M2R9"/>
<name>A0A1M7M2R9_9FIRM</name>
<comment type="similarity">
    <text evidence="2 6">Belongs to the BI1 family.</text>
</comment>
<evidence type="ECO:0000256" key="7">
    <source>
        <dbReference type="SAM" id="MobiDB-lite"/>
    </source>
</evidence>
<dbReference type="STRING" id="1120996.SAMN02746066_03549"/>
<evidence type="ECO:0000256" key="3">
    <source>
        <dbReference type="ARBA" id="ARBA00022692"/>
    </source>
</evidence>
<dbReference type="PANTHER" id="PTHR23291">
    <property type="entry name" value="BAX INHIBITOR-RELATED"/>
    <property type="match status" value="1"/>
</dbReference>
<evidence type="ECO:0000256" key="6">
    <source>
        <dbReference type="RuleBase" id="RU004379"/>
    </source>
</evidence>
<keyword evidence="3 6" id="KW-0812">Transmembrane</keyword>
<proteinExistence type="inferred from homology"/>
<feature type="transmembrane region" description="Helical" evidence="6">
    <location>
        <begin position="228"/>
        <end position="249"/>
    </location>
</feature>
<feature type="region of interest" description="Disordered" evidence="7">
    <location>
        <begin position="23"/>
        <end position="62"/>
    </location>
</feature>
<feature type="compositionally biased region" description="Low complexity" evidence="7">
    <location>
        <begin position="44"/>
        <end position="62"/>
    </location>
</feature>
<keyword evidence="4 6" id="KW-1133">Transmembrane helix</keyword>
<dbReference type="EMBL" id="FRCP01000019">
    <property type="protein sequence ID" value="SHM84492.1"/>
    <property type="molecule type" value="Genomic_DNA"/>
</dbReference>
<evidence type="ECO:0000313" key="9">
    <source>
        <dbReference type="Proteomes" id="UP000184038"/>
    </source>
</evidence>
<feature type="transmembrane region" description="Helical" evidence="6">
    <location>
        <begin position="202"/>
        <end position="221"/>
    </location>
</feature>
<dbReference type="OrthoDB" id="9793828at2"/>
<dbReference type="Pfam" id="PF01027">
    <property type="entry name" value="Bax1-I"/>
    <property type="match status" value="1"/>
</dbReference>
<evidence type="ECO:0000256" key="1">
    <source>
        <dbReference type="ARBA" id="ARBA00004141"/>
    </source>
</evidence>
<organism evidence="8 9">
    <name type="scientific">Anaerosporobacter mobilis DSM 15930</name>
    <dbReference type="NCBI Taxonomy" id="1120996"/>
    <lineage>
        <taxon>Bacteria</taxon>
        <taxon>Bacillati</taxon>
        <taxon>Bacillota</taxon>
        <taxon>Clostridia</taxon>
        <taxon>Lachnospirales</taxon>
        <taxon>Lachnospiraceae</taxon>
        <taxon>Anaerosporobacter</taxon>
    </lineage>
</organism>
<sequence length="321" mass="34886">MDSNQNSNSRENNDYVFNFYTSGSADGAREPKNEASKGNFSMDGSNYNLNGSSNANNGNNEYSNQYSNQYNEQYNNQYNNQYSNYNANASYGGYAAPYSNQNLDTKVQNVMAKTFAFMFAVLLVTAVSAYATAHSNLIYNLLESNLSWYGMIIAEVVTVILAQVAMKKNNVAMSAVMLLAYSIVNGMTLSIIFLVYDLGSIVTMFVLAATVFGVLAIYGLVTKRDLSALGSVGIMALTGVILLSIINIFAKSSGLSLALAAVGLAVFIGLTAYDVQKIKALAKQNTNNSTTVLAMFGALMLYLDLVNIFLYLLRLFGRSND</sequence>
<accession>A0A1M7M2R9</accession>
<evidence type="ECO:0000256" key="5">
    <source>
        <dbReference type="ARBA" id="ARBA00023136"/>
    </source>
</evidence>
<evidence type="ECO:0000256" key="4">
    <source>
        <dbReference type="ARBA" id="ARBA00022989"/>
    </source>
</evidence>
<feature type="transmembrane region" description="Helical" evidence="6">
    <location>
        <begin position="293"/>
        <end position="313"/>
    </location>
</feature>
<dbReference type="RefSeq" id="WP_084139352.1">
    <property type="nucleotide sequence ID" value="NZ_FRCP01000019.1"/>
</dbReference>
<feature type="transmembrane region" description="Helical" evidence="6">
    <location>
        <begin position="178"/>
        <end position="196"/>
    </location>
</feature>
<keyword evidence="9" id="KW-1185">Reference proteome</keyword>
<keyword evidence="5 6" id="KW-0472">Membrane</keyword>
<dbReference type="GO" id="GO:0016020">
    <property type="term" value="C:membrane"/>
    <property type="evidence" value="ECO:0007669"/>
    <property type="project" value="UniProtKB-SubCell"/>
</dbReference>
<evidence type="ECO:0008006" key="10">
    <source>
        <dbReference type="Google" id="ProtNLM"/>
    </source>
</evidence>
<feature type="transmembrane region" description="Helical" evidence="6">
    <location>
        <begin position="115"/>
        <end position="134"/>
    </location>
</feature>
<comment type="subcellular location">
    <subcellularLocation>
        <location evidence="1">Membrane</location>
        <topology evidence="1">Multi-pass membrane protein</topology>
    </subcellularLocation>
</comment>
<dbReference type="CDD" id="cd10432">
    <property type="entry name" value="BI-1-like_bacterial"/>
    <property type="match status" value="1"/>
</dbReference>
<reference evidence="8 9" key="1">
    <citation type="submission" date="2016-11" db="EMBL/GenBank/DDBJ databases">
        <authorList>
            <person name="Jaros S."/>
            <person name="Januszkiewicz K."/>
            <person name="Wedrychowicz H."/>
        </authorList>
    </citation>
    <scope>NUCLEOTIDE SEQUENCE [LARGE SCALE GENOMIC DNA]</scope>
    <source>
        <strain evidence="8 9">DSM 15930</strain>
    </source>
</reference>
<feature type="transmembrane region" description="Helical" evidence="6">
    <location>
        <begin position="146"/>
        <end position="166"/>
    </location>
</feature>
<dbReference type="InterPro" id="IPR006214">
    <property type="entry name" value="Bax_inhibitor_1-related"/>
</dbReference>
<feature type="transmembrane region" description="Helical" evidence="6">
    <location>
        <begin position="255"/>
        <end position="273"/>
    </location>
</feature>
<protein>
    <recommendedName>
        <fullName evidence="10">Modulator of FtsH protease</fullName>
    </recommendedName>
</protein>
<evidence type="ECO:0000256" key="2">
    <source>
        <dbReference type="ARBA" id="ARBA00010350"/>
    </source>
</evidence>